<reference evidence="2 3" key="1">
    <citation type="journal article" date="2016" name="Nat. Commun.">
        <title>Ectomycorrhizal ecology is imprinted in the genome of the dominant symbiotic fungus Cenococcum geophilum.</title>
        <authorList>
            <consortium name="DOE Joint Genome Institute"/>
            <person name="Peter M."/>
            <person name="Kohler A."/>
            <person name="Ohm R.A."/>
            <person name="Kuo A."/>
            <person name="Krutzmann J."/>
            <person name="Morin E."/>
            <person name="Arend M."/>
            <person name="Barry K.W."/>
            <person name="Binder M."/>
            <person name="Choi C."/>
            <person name="Clum A."/>
            <person name="Copeland A."/>
            <person name="Grisel N."/>
            <person name="Haridas S."/>
            <person name="Kipfer T."/>
            <person name="LaButti K."/>
            <person name="Lindquist E."/>
            <person name="Lipzen A."/>
            <person name="Maire R."/>
            <person name="Meier B."/>
            <person name="Mihaltcheva S."/>
            <person name="Molinier V."/>
            <person name="Murat C."/>
            <person name="Poggeler S."/>
            <person name="Quandt C.A."/>
            <person name="Sperisen C."/>
            <person name="Tritt A."/>
            <person name="Tisserant E."/>
            <person name="Crous P.W."/>
            <person name="Henrissat B."/>
            <person name="Nehls U."/>
            <person name="Egli S."/>
            <person name="Spatafora J.W."/>
            <person name="Grigoriev I.V."/>
            <person name="Martin F.M."/>
        </authorList>
    </citation>
    <scope>NUCLEOTIDE SEQUENCE [LARGE SCALE GENOMIC DNA]</scope>
    <source>
        <strain evidence="2 3">CBS 207.34</strain>
    </source>
</reference>
<proteinExistence type="predicted"/>
<evidence type="ECO:0000313" key="3">
    <source>
        <dbReference type="Proteomes" id="UP000250140"/>
    </source>
</evidence>
<feature type="compositionally biased region" description="Basic residues" evidence="1">
    <location>
        <begin position="29"/>
        <end position="38"/>
    </location>
</feature>
<feature type="region of interest" description="Disordered" evidence="1">
    <location>
        <begin position="23"/>
        <end position="75"/>
    </location>
</feature>
<evidence type="ECO:0000256" key="1">
    <source>
        <dbReference type="SAM" id="MobiDB-lite"/>
    </source>
</evidence>
<feature type="compositionally biased region" description="Polar residues" evidence="1">
    <location>
        <begin position="122"/>
        <end position="141"/>
    </location>
</feature>
<dbReference type="AlphaFoldDB" id="A0A8E2FD65"/>
<accession>A0A8E2FD65</accession>
<dbReference type="EMBL" id="KV748522">
    <property type="protein sequence ID" value="OCL14844.1"/>
    <property type="molecule type" value="Genomic_DNA"/>
</dbReference>
<gene>
    <name evidence="2" type="ORF">AOQ84DRAFT_425324</name>
</gene>
<organism evidence="2 3">
    <name type="scientific">Glonium stellatum</name>
    <dbReference type="NCBI Taxonomy" id="574774"/>
    <lineage>
        <taxon>Eukaryota</taxon>
        <taxon>Fungi</taxon>
        <taxon>Dikarya</taxon>
        <taxon>Ascomycota</taxon>
        <taxon>Pezizomycotina</taxon>
        <taxon>Dothideomycetes</taxon>
        <taxon>Pleosporomycetidae</taxon>
        <taxon>Gloniales</taxon>
        <taxon>Gloniaceae</taxon>
        <taxon>Glonium</taxon>
    </lineage>
</organism>
<sequence length="162" mass="17901">MRKFLRNLYRKTVKKAKLTFRAMKSTKMSSKKNTKMSSKKNTATTTTQHATSSPTKHSRRDIRYATVQRSSTDGSDISDKAITRVVEEDAGSVSNLVMERFLCQERSDEPYNGIDLVGITQSQSTGDAPTHCSSVRVSQGSLKVESSEVGEEAGEQAKDCAR</sequence>
<protein>
    <submittedName>
        <fullName evidence="2">Uncharacterized protein</fullName>
    </submittedName>
</protein>
<feature type="region of interest" description="Disordered" evidence="1">
    <location>
        <begin position="122"/>
        <end position="162"/>
    </location>
</feature>
<name>A0A8E2FD65_9PEZI</name>
<keyword evidence="3" id="KW-1185">Reference proteome</keyword>
<dbReference type="Proteomes" id="UP000250140">
    <property type="component" value="Unassembled WGS sequence"/>
</dbReference>
<evidence type="ECO:0000313" key="2">
    <source>
        <dbReference type="EMBL" id="OCL14844.1"/>
    </source>
</evidence>
<feature type="compositionally biased region" description="Low complexity" evidence="1">
    <location>
        <begin position="39"/>
        <end position="55"/>
    </location>
</feature>